<organism evidence="2 3">
    <name type="scientific">Chelatococcus asaccharovorans</name>
    <dbReference type="NCBI Taxonomy" id="28210"/>
    <lineage>
        <taxon>Bacteria</taxon>
        <taxon>Pseudomonadati</taxon>
        <taxon>Pseudomonadota</taxon>
        <taxon>Alphaproteobacteria</taxon>
        <taxon>Hyphomicrobiales</taxon>
        <taxon>Chelatococcaceae</taxon>
        <taxon>Chelatococcus</taxon>
    </lineage>
</organism>
<accession>A0A2V3UBZ0</accession>
<sequence length="339" mass="37990">MNEAALAEALTYHRVGLERYSSHVLLRIAKLLARVEDDMERQIRDRLGNRGGELDPTSERLQNLLKIIRDLNAEAQAALRGELTSGMVDAAKHEADWSREAYTRALGAGFQFNVPSAATLRSLVTSRPFQGRFLKDWAAGLERATLDRVKQQILIGITEGEGIDQMIRRLRGTRAASFKDGVFEINRRSAEMVVRTAVNHVTNAAHNATLQENIQLFPRYRWVSVLDGRTSPICRARAGQIYETGKGPVPPGHPNCRSTIVGVPRGSKRESELAYDAWLRRQPGEVVKDILGPTKAKLFLDGELKIDRFVNRAGEELTLVEIQKREAEAWARAGLQRHI</sequence>
<dbReference type="InterPro" id="IPR006528">
    <property type="entry name" value="Phage_head_morphogenesis_dom"/>
</dbReference>
<gene>
    <name evidence="2" type="ORF">C7450_103155</name>
</gene>
<evidence type="ECO:0000313" key="3">
    <source>
        <dbReference type="Proteomes" id="UP000248021"/>
    </source>
</evidence>
<evidence type="ECO:0000313" key="2">
    <source>
        <dbReference type="EMBL" id="PXW61638.1"/>
    </source>
</evidence>
<dbReference type="NCBIfam" id="TIGR01641">
    <property type="entry name" value="phageSPP1_gp7"/>
    <property type="match status" value="1"/>
</dbReference>
<dbReference type="EMBL" id="QJJK01000003">
    <property type="protein sequence ID" value="PXW61638.1"/>
    <property type="molecule type" value="Genomic_DNA"/>
</dbReference>
<keyword evidence="3" id="KW-1185">Reference proteome</keyword>
<dbReference type="Proteomes" id="UP000248021">
    <property type="component" value="Unassembled WGS sequence"/>
</dbReference>
<reference evidence="2 3" key="1">
    <citation type="submission" date="2018-05" db="EMBL/GenBank/DDBJ databases">
        <title>Genomic Encyclopedia of Type Strains, Phase IV (KMG-IV): sequencing the most valuable type-strain genomes for metagenomic binning, comparative biology and taxonomic classification.</title>
        <authorList>
            <person name="Goeker M."/>
        </authorList>
    </citation>
    <scope>NUCLEOTIDE SEQUENCE [LARGE SCALE GENOMIC DNA]</scope>
    <source>
        <strain evidence="2 3">DSM 6462</strain>
    </source>
</reference>
<dbReference type="AlphaFoldDB" id="A0A2V3UBZ0"/>
<evidence type="ECO:0000259" key="1">
    <source>
        <dbReference type="Pfam" id="PF04233"/>
    </source>
</evidence>
<dbReference type="Pfam" id="PF04233">
    <property type="entry name" value="Phage_Mu_F"/>
    <property type="match status" value="1"/>
</dbReference>
<comment type="caution">
    <text evidence="2">The sequence shown here is derived from an EMBL/GenBank/DDBJ whole genome shotgun (WGS) entry which is preliminary data.</text>
</comment>
<dbReference type="PIRSF" id="PIRSF034565">
    <property type="entry name" value="UCP034565"/>
    <property type="match status" value="1"/>
</dbReference>
<dbReference type="InterPro" id="IPR017029">
    <property type="entry name" value="Phage_head_put"/>
</dbReference>
<dbReference type="OrthoDB" id="8614104at2"/>
<protein>
    <submittedName>
        <fullName evidence="2">SPP1 gp7 family putative phage head morphogenesis protein</fullName>
    </submittedName>
</protein>
<name>A0A2V3UBZ0_9HYPH</name>
<dbReference type="RefSeq" id="WP_110373944.1">
    <property type="nucleotide sequence ID" value="NZ_JAHBRY010000001.1"/>
</dbReference>
<proteinExistence type="predicted"/>
<feature type="domain" description="Phage head morphogenesis" evidence="1">
    <location>
        <begin position="148"/>
        <end position="260"/>
    </location>
</feature>